<protein>
    <recommendedName>
        <fullName evidence="3">histidine kinase</fullName>
        <ecNumber evidence="3">2.7.13.3</ecNumber>
    </recommendedName>
</protein>
<dbReference type="PROSITE" id="PS50885">
    <property type="entry name" value="HAMP"/>
    <property type="match status" value="1"/>
</dbReference>
<dbReference type="PANTHER" id="PTHR45453:SF3">
    <property type="entry name" value="HISTIDINE KINASE"/>
    <property type="match status" value="1"/>
</dbReference>
<dbReference type="InterPro" id="IPR004358">
    <property type="entry name" value="Sig_transdc_His_kin-like_C"/>
</dbReference>
<feature type="transmembrane region" description="Helical" evidence="9">
    <location>
        <begin position="135"/>
        <end position="156"/>
    </location>
</feature>
<dbReference type="InterPro" id="IPR003660">
    <property type="entry name" value="HAMP_dom"/>
</dbReference>
<evidence type="ECO:0000256" key="8">
    <source>
        <dbReference type="SAM" id="Coils"/>
    </source>
</evidence>
<dbReference type="InterPro" id="IPR003594">
    <property type="entry name" value="HATPase_dom"/>
</dbReference>
<dbReference type="PANTHER" id="PTHR45453">
    <property type="entry name" value="PHOSPHATE REGULON SENSOR PROTEIN PHOR"/>
    <property type="match status" value="1"/>
</dbReference>
<keyword evidence="6 12" id="KW-0418">Kinase</keyword>
<dbReference type="CDD" id="cd06225">
    <property type="entry name" value="HAMP"/>
    <property type="match status" value="1"/>
</dbReference>
<keyword evidence="13" id="KW-1185">Reference proteome</keyword>
<evidence type="ECO:0000256" key="3">
    <source>
        <dbReference type="ARBA" id="ARBA00012438"/>
    </source>
</evidence>
<evidence type="ECO:0000256" key="9">
    <source>
        <dbReference type="SAM" id="Phobius"/>
    </source>
</evidence>
<dbReference type="SMART" id="SM00304">
    <property type="entry name" value="HAMP"/>
    <property type="match status" value="1"/>
</dbReference>
<evidence type="ECO:0000259" key="10">
    <source>
        <dbReference type="PROSITE" id="PS50109"/>
    </source>
</evidence>
<keyword evidence="8" id="KW-0175">Coiled coil</keyword>
<dbReference type="PROSITE" id="PS50109">
    <property type="entry name" value="HIS_KIN"/>
    <property type="match status" value="1"/>
</dbReference>
<evidence type="ECO:0000256" key="6">
    <source>
        <dbReference type="ARBA" id="ARBA00022777"/>
    </source>
</evidence>
<evidence type="ECO:0000313" key="12">
    <source>
        <dbReference type="EMBL" id="EET59012.1"/>
    </source>
</evidence>
<dbReference type="AlphaFoldDB" id="C6LJT4"/>
<organism evidence="12 13">
    <name type="scientific">Marvinbryantia formatexigens DSM 14469</name>
    <dbReference type="NCBI Taxonomy" id="478749"/>
    <lineage>
        <taxon>Bacteria</taxon>
        <taxon>Bacillati</taxon>
        <taxon>Bacillota</taxon>
        <taxon>Clostridia</taxon>
        <taxon>Lachnospirales</taxon>
        <taxon>Lachnospiraceae</taxon>
        <taxon>Marvinbryantia</taxon>
    </lineage>
</organism>
<dbReference type="EMBL" id="ACCL02000022">
    <property type="protein sequence ID" value="EET59012.1"/>
    <property type="molecule type" value="Genomic_DNA"/>
</dbReference>
<dbReference type="SUPFAM" id="SSF47384">
    <property type="entry name" value="Homodimeric domain of signal transducing histidine kinase"/>
    <property type="match status" value="1"/>
</dbReference>
<reference evidence="12" key="1">
    <citation type="submission" date="2009-07" db="EMBL/GenBank/DDBJ databases">
        <authorList>
            <person name="Weinstock G."/>
            <person name="Sodergren E."/>
            <person name="Clifton S."/>
            <person name="Fulton L."/>
            <person name="Fulton B."/>
            <person name="Courtney L."/>
            <person name="Fronick C."/>
            <person name="Harrison M."/>
            <person name="Strong C."/>
            <person name="Farmer C."/>
            <person name="Delahaunty K."/>
            <person name="Markovic C."/>
            <person name="Hall O."/>
            <person name="Minx P."/>
            <person name="Tomlinson C."/>
            <person name="Mitreva M."/>
            <person name="Nelson J."/>
            <person name="Hou S."/>
            <person name="Wollam A."/>
            <person name="Pepin K.H."/>
            <person name="Johnson M."/>
            <person name="Bhonagiri V."/>
            <person name="Nash W.E."/>
            <person name="Warren W."/>
            <person name="Chinwalla A."/>
            <person name="Mardis E.R."/>
            <person name="Wilson R.K."/>
        </authorList>
    </citation>
    <scope>NUCLEOTIDE SEQUENCE [LARGE SCALE GENOMIC DNA]</scope>
    <source>
        <strain evidence="12">DSM 14469</strain>
    </source>
</reference>
<keyword evidence="9" id="KW-1133">Transmembrane helix</keyword>
<dbReference type="GO" id="GO:0005886">
    <property type="term" value="C:plasma membrane"/>
    <property type="evidence" value="ECO:0007669"/>
    <property type="project" value="TreeGrafter"/>
</dbReference>
<dbReference type="GO" id="GO:0004721">
    <property type="term" value="F:phosphoprotein phosphatase activity"/>
    <property type="evidence" value="ECO:0007669"/>
    <property type="project" value="TreeGrafter"/>
</dbReference>
<comment type="catalytic activity">
    <reaction evidence="1">
        <text>ATP + protein L-histidine = ADP + protein N-phospho-L-histidine.</text>
        <dbReference type="EC" id="2.7.13.3"/>
    </reaction>
</comment>
<dbReference type="PRINTS" id="PR00344">
    <property type="entry name" value="BCTRLSENSOR"/>
</dbReference>
<evidence type="ECO:0000256" key="2">
    <source>
        <dbReference type="ARBA" id="ARBA00004370"/>
    </source>
</evidence>
<dbReference type="GO" id="GO:0016036">
    <property type="term" value="P:cellular response to phosphate starvation"/>
    <property type="evidence" value="ECO:0007669"/>
    <property type="project" value="TreeGrafter"/>
</dbReference>
<proteinExistence type="predicted"/>
<feature type="domain" description="Histidine kinase" evidence="10">
    <location>
        <begin position="236"/>
        <end position="447"/>
    </location>
</feature>
<dbReference type="InterPro" id="IPR005467">
    <property type="entry name" value="His_kinase_dom"/>
</dbReference>
<name>C6LJT4_9FIRM</name>
<feature type="domain" description="HAMP" evidence="11">
    <location>
        <begin position="155"/>
        <end position="207"/>
    </location>
</feature>
<keyword evidence="9" id="KW-0472">Membrane</keyword>
<dbReference type="InterPro" id="IPR003661">
    <property type="entry name" value="HisK_dim/P_dom"/>
</dbReference>
<keyword evidence="5" id="KW-0808">Transferase</keyword>
<accession>C6LJT4</accession>
<dbReference type="GO" id="GO:0000155">
    <property type="term" value="F:phosphorelay sensor kinase activity"/>
    <property type="evidence" value="ECO:0007669"/>
    <property type="project" value="InterPro"/>
</dbReference>
<keyword evidence="7" id="KW-0902">Two-component regulatory system</keyword>
<dbReference type="EC" id="2.7.13.3" evidence="3"/>
<dbReference type="STRING" id="168384.SAMN05660368_03407"/>
<dbReference type="Gene3D" id="3.30.565.10">
    <property type="entry name" value="Histidine kinase-like ATPase, C-terminal domain"/>
    <property type="match status" value="1"/>
</dbReference>
<keyword evidence="4" id="KW-0597">Phosphoprotein</keyword>
<dbReference type="Pfam" id="PF00512">
    <property type="entry name" value="HisKA"/>
    <property type="match status" value="1"/>
</dbReference>
<keyword evidence="9" id="KW-0812">Transmembrane</keyword>
<evidence type="ECO:0000256" key="4">
    <source>
        <dbReference type="ARBA" id="ARBA00022553"/>
    </source>
</evidence>
<evidence type="ECO:0000256" key="1">
    <source>
        <dbReference type="ARBA" id="ARBA00000085"/>
    </source>
</evidence>
<comment type="subcellular location">
    <subcellularLocation>
        <location evidence="2">Membrane</location>
    </subcellularLocation>
</comment>
<dbReference type="Proteomes" id="UP000005561">
    <property type="component" value="Unassembled WGS sequence"/>
</dbReference>
<dbReference type="InterPro" id="IPR036890">
    <property type="entry name" value="HATPase_C_sf"/>
</dbReference>
<evidence type="ECO:0000256" key="7">
    <source>
        <dbReference type="ARBA" id="ARBA00023012"/>
    </source>
</evidence>
<dbReference type="SUPFAM" id="SSF55874">
    <property type="entry name" value="ATPase domain of HSP90 chaperone/DNA topoisomerase II/histidine kinase"/>
    <property type="match status" value="1"/>
</dbReference>
<dbReference type="SMART" id="SM00387">
    <property type="entry name" value="HATPase_c"/>
    <property type="match status" value="1"/>
</dbReference>
<dbReference type="InterPro" id="IPR050351">
    <property type="entry name" value="BphY/WalK/GraS-like"/>
</dbReference>
<evidence type="ECO:0000259" key="11">
    <source>
        <dbReference type="PROSITE" id="PS50885"/>
    </source>
</evidence>
<dbReference type="FunFam" id="3.30.565.10:FF:000006">
    <property type="entry name" value="Sensor histidine kinase WalK"/>
    <property type="match status" value="1"/>
</dbReference>
<dbReference type="Gene3D" id="1.10.287.130">
    <property type="match status" value="1"/>
</dbReference>
<dbReference type="Gene3D" id="6.10.340.10">
    <property type="match status" value="1"/>
</dbReference>
<dbReference type="Pfam" id="PF02518">
    <property type="entry name" value="HATPase_c"/>
    <property type="match status" value="1"/>
</dbReference>
<evidence type="ECO:0000313" key="13">
    <source>
        <dbReference type="Proteomes" id="UP000005561"/>
    </source>
</evidence>
<gene>
    <name evidence="12" type="ORF">BRYFOR_08921</name>
</gene>
<sequence>MIACSTITCTCIYHFAPYVYKYTLSDIEYLIYQFAEELSGYSCEESPIFFDVCSNILYEQYDNEYSLHIFTSSGEELTLSDLDIPTGKRIEDFDTFQKTESTPIYFQDGTEQYFLIIVQNTDKQSQIVEALNKTIPILSVVILCTSTLAAFFYTWYMTAPIKKVSKLSRQMAAMDFNGFCPTGRTDEIGVLSNSLNTLSQKLTTALSELQATNQKLQADIDMERQLEQQRIEFFSAASHELKTPITIIKGQLQGMLYQVGRYKDRETYLAQSLEVTNTLEKMVQELLTISRLDTPGYTCKKSDIDFSKLTNERLAAYEDLFMQKELTVEKSIIPGLYVSGDIQLLQKVIDNLLGNAATYSGAGNYISVKLWKEFEKVNLTIENIGVHIPDEDIPKLFEAFYRVDHSRNRQTGGTGLGLYIVKTILELHGAKIKIANSVQGVIVSIQF</sequence>
<dbReference type="SUPFAM" id="SSF158472">
    <property type="entry name" value="HAMP domain-like"/>
    <property type="match status" value="1"/>
</dbReference>
<dbReference type="CDD" id="cd00082">
    <property type="entry name" value="HisKA"/>
    <property type="match status" value="1"/>
</dbReference>
<dbReference type="eggNOG" id="COG5002">
    <property type="taxonomic scope" value="Bacteria"/>
</dbReference>
<evidence type="ECO:0000256" key="5">
    <source>
        <dbReference type="ARBA" id="ARBA00022679"/>
    </source>
</evidence>
<feature type="coiled-coil region" evidence="8">
    <location>
        <begin position="195"/>
        <end position="226"/>
    </location>
</feature>
<comment type="caution">
    <text evidence="12">The sequence shown here is derived from an EMBL/GenBank/DDBJ whole genome shotgun (WGS) entry which is preliminary data.</text>
</comment>
<dbReference type="InterPro" id="IPR036097">
    <property type="entry name" value="HisK_dim/P_sf"/>
</dbReference>
<dbReference type="SMART" id="SM00388">
    <property type="entry name" value="HisKA"/>
    <property type="match status" value="1"/>
</dbReference>